<reference evidence="4 5" key="1">
    <citation type="submission" date="2023-07" db="EMBL/GenBank/DDBJ databases">
        <title>Genomic Encyclopedia of Type Strains, Phase IV (KMG-IV): sequencing the most valuable type-strain genomes for metagenomic binning, comparative biology and taxonomic classification.</title>
        <authorList>
            <person name="Goeker M."/>
        </authorList>
    </citation>
    <scope>NUCLEOTIDE SEQUENCE [LARGE SCALE GENOMIC DNA]</scope>
    <source>
        <strain evidence="4 5">DSM 12751</strain>
    </source>
</reference>
<evidence type="ECO:0000313" key="4">
    <source>
        <dbReference type="EMBL" id="MDQ0165073.1"/>
    </source>
</evidence>
<dbReference type="InterPro" id="IPR016454">
    <property type="entry name" value="Cysteine_dSase"/>
</dbReference>
<dbReference type="EC" id="2.8.1.7" evidence="4"/>
<evidence type="ECO:0000313" key="5">
    <source>
        <dbReference type="Proteomes" id="UP001235840"/>
    </source>
</evidence>
<dbReference type="RefSeq" id="WP_307391633.1">
    <property type="nucleotide sequence ID" value="NZ_BAAADK010000010.1"/>
</dbReference>
<dbReference type="Proteomes" id="UP001235840">
    <property type="component" value="Unassembled WGS sequence"/>
</dbReference>
<protein>
    <submittedName>
        <fullName evidence="4">Cysteine desulfurase</fullName>
        <ecNumber evidence="4">2.8.1.7</ecNumber>
    </submittedName>
</protein>
<dbReference type="Pfam" id="PF00266">
    <property type="entry name" value="Aminotran_5"/>
    <property type="match status" value="1"/>
</dbReference>
<evidence type="ECO:0000259" key="3">
    <source>
        <dbReference type="Pfam" id="PF00266"/>
    </source>
</evidence>
<keyword evidence="4" id="KW-0808">Transferase</keyword>
<dbReference type="PIRSF" id="PIRSF005572">
    <property type="entry name" value="NifS"/>
    <property type="match status" value="1"/>
</dbReference>
<comment type="cofactor">
    <cofactor evidence="1">
        <name>pyridoxal 5'-phosphate</name>
        <dbReference type="ChEBI" id="CHEBI:597326"/>
    </cofactor>
</comment>
<dbReference type="GO" id="GO:0031071">
    <property type="term" value="F:cysteine desulfurase activity"/>
    <property type="evidence" value="ECO:0007669"/>
    <property type="project" value="UniProtKB-EC"/>
</dbReference>
<dbReference type="InterPro" id="IPR015422">
    <property type="entry name" value="PyrdxlP-dep_Trfase_small"/>
</dbReference>
<dbReference type="InterPro" id="IPR000192">
    <property type="entry name" value="Aminotrans_V_dom"/>
</dbReference>
<dbReference type="Gene3D" id="3.40.640.10">
    <property type="entry name" value="Type I PLP-dependent aspartate aminotransferase-like (Major domain)"/>
    <property type="match status" value="1"/>
</dbReference>
<keyword evidence="5" id="KW-1185">Reference proteome</keyword>
<dbReference type="EMBL" id="JAUSTY010000003">
    <property type="protein sequence ID" value="MDQ0165073.1"/>
    <property type="molecule type" value="Genomic_DNA"/>
</dbReference>
<comment type="caution">
    <text evidence="4">The sequence shown here is derived from an EMBL/GenBank/DDBJ whole genome shotgun (WGS) entry which is preliminary data.</text>
</comment>
<dbReference type="NCBIfam" id="NF002806">
    <property type="entry name" value="PRK02948.1"/>
    <property type="match status" value="1"/>
</dbReference>
<evidence type="ECO:0000256" key="2">
    <source>
        <dbReference type="ARBA" id="ARBA00022898"/>
    </source>
</evidence>
<keyword evidence="2" id="KW-0663">Pyridoxal phosphate</keyword>
<dbReference type="InterPro" id="IPR015424">
    <property type="entry name" value="PyrdxlP-dep_Trfase"/>
</dbReference>
<name>A0ABT9VVR9_9BACI</name>
<dbReference type="Gene3D" id="3.90.1150.10">
    <property type="entry name" value="Aspartate Aminotransferase, domain 1"/>
    <property type="match status" value="1"/>
</dbReference>
<evidence type="ECO:0000256" key="1">
    <source>
        <dbReference type="ARBA" id="ARBA00001933"/>
    </source>
</evidence>
<sequence length="379" mass="41840">MIYLDYSATTPISEQALQIYLEVAKNYYGNPNSLHDIGGQAAQLLEGCRAKLATLIQAESRGVFFTGGGSEANELAIRSLVKGNDRKGRRLITTKVEHASVLNTFIALEEEGYEVVYAPVDEYGQVDLVQLEALLTEDTILVSICHANSEIGTIQPLEQIGELLTEKKHIIFHSDCIQSFGKIPIDVQKAKVDSISLSSHKIYGPKGVGACYISPSVSWKSVLPHISHEKGFRQGSVNLPGIAGFVTAAEETVLTLGIEKERVRRLTQQLLEGLRQLKWEIVLEGHPKTRLPHHLGLRILGMEGQYAMLECNRYGVAISTGTACLAHEKGSSETMQAIGKTDTEANEFIRLTLGKETTEEEVTQTIKTIDQICQQYFKR</sequence>
<proteinExistence type="predicted"/>
<dbReference type="InterPro" id="IPR015421">
    <property type="entry name" value="PyrdxlP-dep_Trfase_major"/>
</dbReference>
<feature type="domain" description="Aminotransferase class V" evidence="3">
    <location>
        <begin position="2"/>
        <end position="363"/>
    </location>
</feature>
<organism evidence="4 5">
    <name type="scientific">Caldalkalibacillus horti</name>
    <dbReference type="NCBI Taxonomy" id="77523"/>
    <lineage>
        <taxon>Bacteria</taxon>
        <taxon>Bacillati</taxon>
        <taxon>Bacillota</taxon>
        <taxon>Bacilli</taxon>
        <taxon>Bacillales</taxon>
        <taxon>Bacillaceae</taxon>
        <taxon>Caldalkalibacillus</taxon>
    </lineage>
</organism>
<accession>A0ABT9VVR9</accession>
<dbReference type="PANTHER" id="PTHR11601">
    <property type="entry name" value="CYSTEINE DESULFURYLASE FAMILY MEMBER"/>
    <property type="match status" value="1"/>
</dbReference>
<dbReference type="SUPFAM" id="SSF53383">
    <property type="entry name" value="PLP-dependent transferases"/>
    <property type="match status" value="1"/>
</dbReference>
<gene>
    <name evidence="4" type="ORF">J2S11_000973</name>
</gene>
<dbReference type="PANTHER" id="PTHR11601:SF36">
    <property type="entry name" value="CYSTEINE DESULFURASE NIFS-RELATED"/>
    <property type="match status" value="1"/>
</dbReference>